<feature type="compositionally biased region" description="Basic and acidic residues" evidence="10">
    <location>
        <begin position="933"/>
        <end position="944"/>
    </location>
</feature>
<evidence type="ECO:0000256" key="1">
    <source>
        <dbReference type="ARBA" id="ARBA00004370"/>
    </source>
</evidence>
<dbReference type="GO" id="GO:0016020">
    <property type="term" value="C:membrane"/>
    <property type="evidence" value="ECO:0007669"/>
    <property type="project" value="UniProtKB-SubCell"/>
</dbReference>
<reference evidence="12 13" key="1">
    <citation type="submission" date="2019-04" db="EMBL/GenBank/DDBJ databases">
        <title>The sequence and de novo assembly of Takifugu bimaculatus genome using PacBio and Hi-C technologies.</title>
        <authorList>
            <person name="Xu P."/>
            <person name="Liu B."/>
            <person name="Zhou Z."/>
        </authorList>
    </citation>
    <scope>NUCLEOTIDE SEQUENCE [LARGE SCALE GENOMIC DNA]</scope>
    <source>
        <strain evidence="12">TB-2018</strain>
        <tissue evidence="12">Muscle</tissue>
    </source>
</reference>
<gene>
    <name evidence="12" type="ORF">fugu_011664</name>
</gene>
<dbReference type="GO" id="GO:0005884">
    <property type="term" value="C:actin filament"/>
    <property type="evidence" value="ECO:0007669"/>
    <property type="project" value="TreeGrafter"/>
</dbReference>
<dbReference type="GO" id="GO:0035556">
    <property type="term" value="P:intracellular signal transduction"/>
    <property type="evidence" value="ECO:0007669"/>
    <property type="project" value="InterPro"/>
</dbReference>
<dbReference type="GO" id="GO:0051015">
    <property type="term" value="F:actin filament binding"/>
    <property type="evidence" value="ECO:0007669"/>
    <property type="project" value="TreeGrafter"/>
</dbReference>
<dbReference type="GO" id="GO:0016459">
    <property type="term" value="C:myosin complex"/>
    <property type="evidence" value="ECO:0007669"/>
    <property type="project" value="UniProtKB-KW"/>
</dbReference>
<evidence type="ECO:0000256" key="7">
    <source>
        <dbReference type="ARBA" id="ARBA00023136"/>
    </source>
</evidence>
<keyword evidence="13" id="KW-1185">Reference proteome</keyword>
<dbReference type="Gene3D" id="6.20.240.20">
    <property type="match status" value="1"/>
</dbReference>
<evidence type="ECO:0000256" key="10">
    <source>
        <dbReference type="SAM" id="MobiDB-lite"/>
    </source>
</evidence>
<dbReference type="PANTHER" id="PTHR46184:SF3">
    <property type="entry name" value="UNCONVENTIONAL MYOSIN-IXA"/>
    <property type="match status" value="1"/>
</dbReference>
<feature type="domain" description="Myosin motor" evidence="11">
    <location>
        <begin position="1"/>
        <end position="410"/>
    </location>
</feature>
<dbReference type="Gene3D" id="1.20.58.530">
    <property type="match status" value="1"/>
</dbReference>
<evidence type="ECO:0000256" key="6">
    <source>
        <dbReference type="ARBA" id="ARBA00023123"/>
    </source>
</evidence>
<dbReference type="FunFam" id="3.40.850.10:FF:000008">
    <property type="entry name" value="Putative unconventional myosin-IXa"/>
    <property type="match status" value="1"/>
</dbReference>
<keyword evidence="5" id="KW-0067">ATP-binding</keyword>
<dbReference type="PROSITE" id="PS51456">
    <property type="entry name" value="MYOSIN_MOTOR"/>
    <property type="match status" value="1"/>
</dbReference>
<dbReference type="GO" id="GO:0005524">
    <property type="term" value="F:ATP binding"/>
    <property type="evidence" value="ECO:0007669"/>
    <property type="project" value="UniProtKB-KW"/>
</dbReference>
<dbReference type="GO" id="GO:0000146">
    <property type="term" value="F:microfilament motor activity"/>
    <property type="evidence" value="ECO:0007669"/>
    <property type="project" value="InterPro"/>
</dbReference>
<dbReference type="PROSITE" id="PS50096">
    <property type="entry name" value="IQ"/>
    <property type="match status" value="3"/>
</dbReference>
<feature type="compositionally biased region" description="Basic and acidic residues" evidence="10">
    <location>
        <begin position="711"/>
        <end position="727"/>
    </location>
</feature>
<evidence type="ECO:0000313" key="13">
    <source>
        <dbReference type="Proteomes" id="UP000516260"/>
    </source>
</evidence>
<comment type="subcellular location">
    <subcellularLocation>
        <location evidence="2">Cytoplasm</location>
    </subcellularLocation>
    <subcellularLocation>
        <location evidence="1">Membrane</location>
    </subcellularLocation>
</comment>
<sequence>MDISKQVEASGDELQPGSHGTAVCFSFPQASNQTLLDKFKRQHEGNSYIEFPAVMEPAFIIRHYAGKVKYGVKDFREKNTDHMRPDIVALLKSSKNGFICSLMGINPVATFRWAVLRAYFRALVAFREAGRRHTHKKTVSFITQFTRGALRSFRDAKMRNTASPGRILGRRCPDLQGTNALNEKASRDGYAVGCNGRSARSSRLSSTASPPLEEDGIFINSTSSKLLERAQGILLRNKNCKVKPTLPKHLLDVKSLRYLSSVTLHDRITKSLLHLHKKKKPPSISAQFQASLNKLMETLDQSEPYFVKCIRSNAEKLPLRFNDILVLRQLRYTGMLETVRIRQSGYSIKYTFQDFVRHFHVLMPHGTTPTKSGIREFFRRSHLPPAGYQVGNTMVFLREAERQRLQTLLHQEVLRRIVALQRRFRAVLERKHFVNMRQAACIIQGWWRRCLIRDSALDSEDEEAAAVCLQAAWRSYRERRRFQQQRDSAVIIQRRWRHFCRCRFLAAVTVQAAWRGFRERCRYRQMYGSVMQLQALGRGHMVRLRFTELKEEHERLRTEQNQSAEMDVGPAEDLPTLEDEGNTQETPWGVSEGLQPAHGESKQAEKEEQSRSADEMTHKNRSKRESRRMRELEQAQFSLDLLKVRTTSVGGVLHDTSAPESNVVELENQQRQSPQASPMSHRRLELLGGEDMESESQVTAAQECTHPLQEGLRDSNYNEKPPSHTDGPRATFYIASDQSPVHQQKFESPSKAYKDRRESTSRRPVVVLISMQKESPVEEQGLLAAQTHQGDLESQAASFNSNTTPIAGLEVTSDTKEPPGPDSHLEPSAHRSSPELPGVCSSEVDIQITLEPKDVVPSGVPSGPPQEAPSPILDTKPPKAQKKSSAQTVIVNMVEKPTNTVFSPPRRKLPFSKSDKDLVNQERSLSMSKSTGSRREGSHKDQKKIQKTMSSGDLGKVEVLRKTSSQDGRMRGKMRFWSKTKHSEKKLSREKQASMSEVGETRVLNQLFVSTLLLRQRVILLLRV</sequence>
<dbReference type="EMBL" id="SWLE01000004">
    <property type="protein sequence ID" value="TNN00418.1"/>
    <property type="molecule type" value="Genomic_DNA"/>
</dbReference>
<dbReference type="InterPro" id="IPR046987">
    <property type="entry name" value="Myo9"/>
</dbReference>
<dbReference type="FunFam" id="1.20.58.530:FF:000009">
    <property type="entry name" value="unconventional myosin-IXb isoform X1"/>
    <property type="match status" value="1"/>
</dbReference>
<dbReference type="Pfam" id="PF00612">
    <property type="entry name" value="IQ"/>
    <property type="match status" value="2"/>
</dbReference>
<feature type="region of interest" description="Actin-binding" evidence="9">
    <location>
        <begin position="292"/>
        <end position="314"/>
    </location>
</feature>
<dbReference type="Gene3D" id="1.20.5.190">
    <property type="match status" value="3"/>
</dbReference>
<evidence type="ECO:0000256" key="2">
    <source>
        <dbReference type="ARBA" id="ARBA00004496"/>
    </source>
</evidence>
<evidence type="ECO:0000313" key="12">
    <source>
        <dbReference type="EMBL" id="TNN00418.1"/>
    </source>
</evidence>
<evidence type="ECO:0000256" key="3">
    <source>
        <dbReference type="ARBA" id="ARBA00022490"/>
    </source>
</evidence>
<feature type="compositionally biased region" description="Polar residues" evidence="10">
    <location>
        <begin position="667"/>
        <end position="678"/>
    </location>
</feature>
<dbReference type="InterPro" id="IPR027417">
    <property type="entry name" value="P-loop_NTPase"/>
</dbReference>
<dbReference type="InterPro" id="IPR001609">
    <property type="entry name" value="Myosin_head_motor_dom-like"/>
</dbReference>
<evidence type="ECO:0000259" key="11">
    <source>
        <dbReference type="PROSITE" id="PS51456"/>
    </source>
</evidence>
<accession>A0A4Z2C874</accession>
<proteinExistence type="inferred from homology"/>
<feature type="compositionally biased region" description="Basic and acidic residues" evidence="10">
    <location>
        <begin position="752"/>
        <end position="761"/>
    </location>
</feature>
<comment type="similarity">
    <text evidence="9">Belongs to the TRAFAC class myosin-kinesin ATPase superfamily. Myosin family.</text>
</comment>
<evidence type="ECO:0000256" key="8">
    <source>
        <dbReference type="ARBA" id="ARBA00023175"/>
    </source>
</evidence>
<keyword evidence="6 9" id="KW-0518">Myosin</keyword>
<dbReference type="Gene3D" id="3.40.850.10">
    <property type="entry name" value="Kinesin motor domain"/>
    <property type="match status" value="1"/>
</dbReference>
<dbReference type="AlphaFoldDB" id="A0A4Z2C874"/>
<dbReference type="Proteomes" id="UP000516260">
    <property type="component" value="Chromosome 12"/>
</dbReference>
<dbReference type="GO" id="GO:0005096">
    <property type="term" value="F:GTPase activator activity"/>
    <property type="evidence" value="ECO:0007669"/>
    <property type="project" value="InterPro"/>
</dbReference>
<dbReference type="GO" id="GO:0044295">
    <property type="term" value="C:axonal growth cone"/>
    <property type="evidence" value="ECO:0007669"/>
    <property type="project" value="TreeGrafter"/>
</dbReference>
<dbReference type="GO" id="GO:0005737">
    <property type="term" value="C:cytoplasm"/>
    <property type="evidence" value="ECO:0007669"/>
    <property type="project" value="UniProtKB-SubCell"/>
</dbReference>
<protein>
    <recommendedName>
        <fullName evidence="11">Myosin motor domain-containing protein</fullName>
    </recommendedName>
</protein>
<comment type="caution">
    <text evidence="9">Lacks conserved residue(s) required for the propagation of feature annotation.</text>
</comment>
<evidence type="ECO:0000256" key="9">
    <source>
        <dbReference type="PROSITE-ProRule" id="PRU00782"/>
    </source>
</evidence>
<feature type="region of interest" description="Disordered" evidence="10">
    <location>
        <begin position="553"/>
        <end position="630"/>
    </location>
</feature>
<comment type="caution">
    <text evidence="12">The sequence shown here is derived from an EMBL/GenBank/DDBJ whole genome shotgun (WGS) entry which is preliminary data.</text>
</comment>
<keyword evidence="3" id="KW-0963">Cytoplasm</keyword>
<dbReference type="InterPro" id="IPR000048">
    <property type="entry name" value="IQ_motif_EF-hand-BS"/>
</dbReference>
<keyword evidence="4" id="KW-0547">Nucleotide-binding</keyword>
<evidence type="ECO:0000256" key="5">
    <source>
        <dbReference type="ARBA" id="ARBA00022840"/>
    </source>
</evidence>
<dbReference type="GO" id="GO:0045198">
    <property type="term" value="P:establishment of epithelial cell apical/basal polarity"/>
    <property type="evidence" value="ECO:0007669"/>
    <property type="project" value="TreeGrafter"/>
</dbReference>
<organism evidence="12 13">
    <name type="scientific">Takifugu bimaculatus</name>
    <dbReference type="NCBI Taxonomy" id="433685"/>
    <lineage>
        <taxon>Eukaryota</taxon>
        <taxon>Metazoa</taxon>
        <taxon>Chordata</taxon>
        <taxon>Craniata</taxon>
        <taxon>Vertebrata</taxon>
        <taxon>Euteleostomi</taxon>
        <taxon>Actinopterygii</taxon>
        <taxon>Neopterygii</taxon>
        <taxon>Teleostei</taxon>
        <taxon>Neoteleostei</taxon>
        <taxon>Acanthomorphata</taxon>
        <taxon>Eupercaria</taxon>
        <taxon>Tetraodontiformes</taxon>
        <taxon>Tetradontoidea</taxon>
        <taxon>Tetraodontidae</taxon>
        <taxon>Takifugu</taxon>
    </lineage>
</organism>
<evidence type="ECO:0000256" key="4">
    <source>
        <dbReference type="ARBA" id="ARBA00022741"/>
    </source>
</evidence>
<feature type="compositionally biased region" description="Polar residues" evidence="10">
    <location>
        <begin position="921"/>
        <end position="931"/>
    </location>
</feature>
<keyword evidence="8" id="KW-0505">Motor protein</keyword>
<dbReference type="InterPro" id="IPR036961">
    <property type="entry name" value="Kinesin_motor_dom_sf"/>
</dbReference>
<dbReference type="SUPFAM" id="SSF52540">
    <property type="entry name" value="P-loop containing nucleoside triphosphate hydrolases"/>
    <property type="match status" value="2"/>
</dbReference>
<keyword evidence="9" id="KW-0009">Actin-binding</keyword>
<dbReference type="Pfam" id="PF00063">
    <property type="entry name" value="Myosin_head"/>
    <property type="match status" value="2"/>
</dbReference>
<feature type="compositionally biased region" description="Polar residues" evidence="10">
    <location>
        <begin position="795"/>
        <end position="805"/>
    </location>
</feature>
<keyword evidence="7" id="KW-0472">Membrane</keyword>
<dbReference type="PANTHER" id="PTHR46184">
    <property type="entry name" value="UNCONVENTIONAL MYOSIN-IXB-LIKE PROTEIN"/>
    <property type="match status" value="1"/>
</dbReference>
<dbReference type="SMART" id="SM00015">
    <property type="entry name" value="IQ"/>
    <property type="match status" value="6"/>
</dbReference>
<feature type="compositionally biased region" description="Basic and acidic residues" evidence="10">
    <location>
        <begin position="813"/>
        <end position="833"/>
    </location>
</feature>
<feature type="region of interest" description="Disordered" evidence="10">
    <location>
        <begin position="785"/>
        <end position="970"/>
    </location>
</feature>
<name>A0A4Z2C874_9TELE</name>
<dbReference type="SMART" id="SM00242">
    <property type="entry name" value="MYSc"/>
    <property type="match status" value="1"/>
</dbReference>
<feature type="compositionally biased region" description="Basic and acidic residues" evidence="10">
    <location>
        <begin position="599"/>
        <end position="618"/>
    </location>
</feature>
<feature type="region of interest" description="Disordered" evidence="10">
    <location>
        <begin position="653"/>
        <end position="764"/>
    </location>
</feature>